<comment type="caution">
    <text evidence="3">The sequence shown here is derived from an EMBL/GenBank/DDBJ whole genome shotgun (WGS) entry which is preliminary data.</text>
</comment>
<dbReference type="Pfam" id="PF13374">
    <property type="entry name" value="TPR_10"/>
    <property type="match status" value="5"/>
</dbReference>
<keyword evidence="4" id="KW-1185">Reference proteome</keyword>
<reference evidence="3 4" key="1">
    <citation type="submission" date="2024-06" db="EMBL/GenBank/DDBJ databases">
        <authorList>
            <person name="Bataeva Y.V."/>
            <person name="Grigorian L.N."/>
            <person name="Solomentsev V.I."/>
        </authorList>
    </citation>
    <scope>NUCLEOTIDE SEQUENCE [LARGE SCALE GENOMIC DNA]</scope>
    <source>
        <strain evidence="4">SCPM-O-B-12605 (RCAM04882)</strain>
    </source>
</reference>
<dbReference type="InterPro" id="IPR011990">
    <property type="entry name" value="TPR-like_helical_dom_sf"/>
</dbReference>
<organism evidence="3 4">
    <name type="scientific">Nocardiopsis tropica</name>
    <dbReference type="NCBI Taxonomy" id="109330"/>
    <lineage>
        <taxon>Bacteria</taxon>
        <taxon>Bacillati</taxon>
        <taxon>Actinomycetota</taxon>
        <taxon>Actinomycetes</taxon>
        <taxon>Streptosporangiales</taxon>
        <taxon>Nocardiopsidaceae</taxon>
        <taxon>Nocardiopsis</taxon>
    </lineage>
</organism>
<dbReference type="PANTHER" id="PTHR46082">
    <property type="entry name" value="ATP/GTP-BINDING PROTEIN-RELATED"/>
    <property type="match status" value="1"/>
</dbReference>
<dbReference type="InterPro" id="IPR002182">
    <property type="entry name" value="NB-ARC"/>
</dbReference>
<dbReference type="InterPro" id="IPR053137">
    <property type="entry name" value="NLR-like"/>
</dbReference>
<name>A0ABV1ZYM0_9ACTN</name>
<feature type="domain" description="NB-ARC" evidence="2">
    <location>
        <begin position="80"/>
        <end position="224"/>
    </location>
</feature>
<evidence type="ECO:0000259" key="2">
    <source>
        <dbReference type="Pfam" id="PF00931"/>
    </source>
</evidence>
<dbReference type="SUPFAM" id="SSF48452">
    <property type="entry name" value="TPR-like"/>
    <property type="match status" value="2"/>
</dbReference>
<dbReference type="SUPFAM" id="SSF52540">
    <property type="entry name" value="P-loop containing nucleoside triphosphate hydrolases"/>
    <property type="match status" value="1"/>
</dbReference>
<dbReference type="PANTHER" id="PTHR46082:SF6">
    <property type="entry name" value="AAA+ ATPASE DOMAIN-CONTAINING PROTEIN-RELATED"/>
    <property type="match status" value="1"/>
</dbReference>
<feature type="region of interest" description="Disordered" evidence="1">
    <location>
        <begin position="1"/>
        <end position="22"/>
    </location>
</feature>
<dbReference type="RefSeq" id="WP_352984737.1">
    <property type="nucleotide sequence ID" value="NZ_JBEQNA010000023.1"/>
</dbReference>
<dbReference type="Pfam" id="PF00931">
    <property type="entry name" value="NB-ARC"/>
    <property type="match status" value="1"/>
</dbReference>
<dbReference type="Proteomes" id="UP001432401">
    <property type="component" value="Unassembled WGS sequence"/>
</dbReference>
<feature type="compositionally biased region" description="Basic and acidic residues" evidence="1">
    <location>
        <begin position="1"/>
        <end position="10"/>
    </location>
</feature>
<sequence length="861" mass="95642">MSKAREERHSVVNTVDGDTSSSTVIQGRNVHVTPQVAHQVNWPIRFGSIPEAAAHYQHRTIADRLDNDLHSFGTVILRQVISGIGGVGKTQLAAHYARTLRNITDPERRVDVLVWANASTRASITSAYAHASRQLYSTVPEDPEDAAHLFLAWLGDPNKHQNRRWLVVWDDLTDLPQVEDLWPPHDQPHGRVLVTTRRRDHSLTTQGHLIEVDIYTSNEARAFLTQALDTAGIPHSTAELDTLANALGRLPLALGQAVPYMADLVLDCPGYLEVFHDRMTTLEEVFPDWNTSSPLAATWDLSLGQADNLHPRGVARPLMSVIALLDGTGVPEQVLTSPPMLDYLAARHKAKGPRDRPGVSAHQVRTILAGLDRLNLLTRTVSGNSPGRSPHTVRVHQLVQRATREHHMTRPTRETAQTAADALFHAWPEVERDTVLADRLRSNTQALHGRTGHGQYVEKWLWESEGHPVLFWAGRSLGEAGRVHEAVTYWEHMTRAAHKNLGPDHPSTLASRYSLAHWRGETGNLTKVMQALEELLTDQQRALGSDHPHTMTTRHKLAHWDGEAGSPATAAQALEDLLADRLRVLGPDHPDTLATRHNLAWWRGQAGDPIAAAQTYEDLLTAMLRVLGPDHPDTLTTRHDLAWWQGRARGPVVAVTTLQDLLRDRVRVLGPDHPDTLSTRHEVAWWRGRSGDPISAAAALQDLLTDQLRILGPDHPHTLITRANLSRWQGEAGDPIGAAVTLENLLADRVRILGPDHPDTLSTRGKLADWWGEAGDPTAAITAYEDLLIDRLRVLGPDHPHTLLTRHKLALWTHEVGNTAEALKLLAALVQDRRRVLGSDHPDTHTSEQLLQRWYSDLSGE</sequence>
<dbReference type="EMBL" id="JBEQNB010000009">
    <property type="protein sequence ID" value="MES0835821.1"/>
    <property type="molecule type" value="Genomic_DNA"/>
</dbReference>
<dbReference type="InterPro" id="IPR027417">
    <property type="entry name" value="P-loop_NTPase"/>
</dbReference>
<evidence type="ECO:0000313" key="4">
    <source>
        <dbReference type="Proteomes" id="UP001432401"/>
    </source>
</evidence>
<accession>A0ABV1ZYM0</accession>
<gene>
    <name evidence="3" type="ORF">ABUK86_18745</name>
</gene>
<evidence type="ECO:0000256" key="1">
    <source>
        <dbReference type="SAM" id="MobiDB-lite"/>
    </source>
</evidence>
<feature type="compositionally biased region" description="Polar residues" evidence="1">
    <location>
        <begin position="11"/>
        <end position="22"/>
    </location>
</feature>
<proteinExistence type="predicted"/>
<dbReference type="Gene3D" id="1.25.40.10">
    <property type="entry name" value="Tetratricopeptide repeat domain"/>
    <property type="match status" value="2"/>
</dbReference>
<dbReference type="Gene3D" id="3.40.50.300">
    <property type="entry name" value="P-loop containing nucleotide triphosphate hydrolases"/>
    <property type="match status" value="1"/>
</dbReference>
<protein>
    <submittedName>
        <fullName evidence="3">Tetratricopeptide repeat protein</fullName>
    </submittedName>
</protein>
<evidence type="ECO:0000313" key="3">
    <source>
        <dbReference type="EMBL" id="MES0835821.1"/>
    </source>
</evidence>